<evidence type="ECO:0000256" key="5">
    <source>
        <dbReference type="ARBA" id="ARBA00022989"/>
    </source>
</evidence>
<dbReference type="EMBL" id="BAAAOF010000003">
    <property type="protein sequence ID" value="GAA1926444.1"/>
    <property type="molecule type" value="Genomic_DNA"/>
</dbReference>
<comment type="caution">
    <text evidence="8">The sequence shown here is derived from an EMBL/GenBank/DDBJ whole genome shotgun (WGS) entry which is preliminary data.</text>
</comment>
<comment type="subcellular location">
    <subcellularLocation>
        <location evidence="1">Cell membrane</location>
        <topology evidence="1">Multi-pass membrane protein</topology>
    </subcellularLocation>
</comment>
<evidence type="ECO:0000256" key="3">
    <source>
        <dbReference type="ARBA" id="ARBA00022475"/>
    </source>
</evidence>
<evidence type="ECO:0000256" key="2">
    <source>
        <dbReference type="ARBA" id="ARBA00007430"/>
    </source>
</evidence>
<evidence type="ECO:0000256" key="7">
    <source>
        <dbReference type="SAM" id="Phobius"/>
    </source>
</evidence>
<accession>A0ABN2PRN4</accession>
<dbReference type="PANTHER" id="PTHR30250">
    <property type="entry name" value="PST FAMILY PREDICTED COLANIC ACID TRANSPORTER"/>
    <property type="match status" value="1"/>
</dbReference>
<organism evidence="8 9">
    <name type="scientific">Microbacterium aoyamense</name>
    <dbReference type="NCBI Taxonomy" id="344166"/>
    <lineage>
        <taxon>Bacteria</taxon>
        <taxon>Bacillati</taxon>
        <taxon>Actinomycetota</taxon>
        <taxon>Actinomycetes</taxon>
        <taxon>Micrococcales</taxon>
        <taxon>Microbacteriaceae</taxon>
        <taxon>Microbacterium</taxon>
    </lineage>
</organism>
<feature type="transmembrane region" description="Helical" evidence="7">
    <location>
        <begin position="315"/>
        <end position="334"/>
    </location>
</feature>
<evidence type="ECO:0000256" key="1">
    <source>
        <dbReference type="ARBA" id="ARBA00004651"/>
    </source>
</evidence>
<feature type="transmembrane region" description="Helical" evidence="7">
    <location>
        <begin position="145"/>
        <end position="164"/>
    </location>
</feature>
<dbReference type="InterPro" id="IPR050833">
    <property type="entry name" value="Poly_Biosynth_Transport"/>
</dbReference>
<protein>
    <recommendedName>
        <fullName evidence="10">Membrane protein involved in the export of O-antigen and teichoic acid</fullName>
    </recommendedName>
</protein>
<keyword evidence="6 7" id="KW-0472">Membrane</keyword>
<feature type="transmembrane region" description="Helical" evidence="7">
    <location>
        <begin position="285"/>
        <end position="303"/>
    </location>
</feature>
<keyword evidence="5 7" id="KW-1133">Transmembrane helix</keyword>
<evidence type="ECO:0000256" key="6">
    <source>
        <dbReference type="ARBA" id="ARBA00023136"/>
    </source>
</evidence>
<proteinExistence type="inferred from homology"/>
<comment type="similarity">
    <text evidence="2">Belongs to the polysaccharide synthase family.</text>
</comment>
<gene>
    <name evidence="8" type="ORF">GCM10009775_18250</name>
</gene>
<keyword evidence="4 7" id="KW-0812">Transmembrane</keyword>
<feature type="transmembrane region" description="Helical" evidence="7">
    <location>
        <begin position="355"/>
        <end position="385"/>
    </location>
</feature>
<feature type="transmembrane region" description="Helical" evidence="7">
    <location>
        <begin position="170"/>
        <end position="191"/>
    </location>
</feature>
<reference evidence="8 9" key="1">
    <citation type="journal article" date="2019" name="Int. J. Syst. Evol. Microbiol.">
        <title>The Global Catalogue of Microorganisms (GCM) 10K type strain sequencing project: providing services to taxonomists for standard genome sequencing and annotation.</title>
        <authorList>
            <consortium name="The Broad Institute Genomics Platform"/>
            <consortium name="The Broad Institute Genome Sequencing Center for Infectious Disease"/>
            <person name="Wu L."/>
            <person name="Ma J."/>
        </authorList>
    </citation>
    <scope>NUCLEOTIDE SEQUENCE [LARGE SCALE GENOMIC DNA]</scope>
    <source>
        <strain evidence="8 9">JCM 14900</strain>
    </source>
</reference>
<evidence type="ECO:0000256" key="4">
    <source>
        <dbReference type="ARBA" id="ARBA00022692"/>
    </source>
</evidence>
<name>A0ABN2PRN4_9MICO</name>
<keyword evidence="9" id="KW-1185">Reference proteome</keyword>
<feature type="transmembrane region" description="Helical" evidence="7">
    <location>
        <begin position="86"/>
        <end position="108"/>
    </location>
</feature>
<feature type="transmembrane region" description="Helical" evidence="7">
    <location>
        <begin position="49"/>
        <end position="74"/>
    </location>
</feature>
<dbReference type="RefSeq" id="WP_248150590.1">
    <property type="nucleotide sequence ID" value="NZ_BAAAOF010000003.1"/>
</dbReference>
<dbReference type="PANTHER" id="PTHR30250:SF10">
    <property type="entry name" value="LIPOPOLYSACCHARIDE BIOSYNTHESIS PROTEIN WZXC"/>
    <property type="match status" value="1"/>
</dbReference>
<keyword evidence="3" id="KW-1003">Cell membrane</keyword>
<sequence length="422" mass="43536">MRDRSLHRRLLGFMLLPALAAVSPLLVLPLVARSAGPGGWASAIAGESIGTFAAIVVGYGWVAIGPALVSIAADGAERARLYRESLVVRLLIAAATLPVLAVACWFVASPGAEWLTVLMGVQGALIALSFTWYSAGVGRPSTIVVYDAIPRLLAAAASAIAIAATGIVEIFPLSGIAVTLIGTGIFSLRLLRRNPGPWPTRSSIGGLFRRGLPVALNDAALSAYSSVPAPLVNVTAPPLAAAGFASADKLFKLGAVLPFTLANALQSWIAEVTATARARRMRMALAAHAGFGVLGGIVLAVFGPWVSRVMFGDEAAAGFDLLVAMGVVFAFLSLRTSMTRHVMFPAGRTAVVMRATLVATAVGVPVMIALAILIGPLGAAIGYALTEGAATLLLWRPCVSALRAVAETVPISITPEDRDPHA</sequence>
<evidence type="ECO:0000313" key="9">
    <source>
        <dbReference type="Proteomes" id="UP001501343"/>
    </source>
</evidence>
<feature type="transmembrane region" description="Helical" evidence="7">
    <location>
        <begin position="114"/>
        <end position="133"/>
    </location>
</feature>
<dbReference type="Proteomes" id="UP001501343">
    <property type="component" value="Unassembled WGS sequence"/>
</dbReference>
<evidence type="ECO:0008006" key="10">
    <source>
        <dbReference type="Google" id="ProtNLM"/>
    </source>
</evidence>
<evidence type="ECO:0000313" key="8">
    <source>
        <dbReference type="EMBL" id="GAA1926444.1"/>
    </source>
</evidence>